<feature type="repeat" description="RPEL" evidence="7">
    <location>
        <begin position="120"/>
        <end position="145"/>
    </location>
</feature>
<evidence type="ECO:0000313" key="11">
    <source>
        <dbReference type="EMBL" id="PKU38992.1"/>
    </source>
</evidence>
<sequence>MDHLGTADAEDDSGSLPRLAPSPHSEAVAHEFKELSLQPNQYLPPLTERKNDRSLPSSKVCETQVTNQLMFHILIAGILIMIDSSKKQQQGFSEILPAGDDKPLKEKECLEANSQKSLKEVLQLRLQQRRTREQLVDQGIMPPLKSPAAFHEQIKSLERARTENFLKHKIRSRPDRSELVRMHILEETFAEPSLQATQMKLKRARLADDLNEKIAQRPGPMELVEKNILPVDSSVKEAIIAVGQENYPQALDDYSFDEDSSDALSPDQPASQESQGSAASPGEPKTSDSPSPITPNATTSTQYPPLTSPVPEFLKTPSTIEQHVTRSTATTTLTTNTVSAPKPGPTLVKQSHPKNPNDKHRSKKCKEPKPRVKKLKYHQYIPPDQKGEKNEPQMDSNYARLLQQQQLFLQLQILSQQQQHYNYQTILPAPLKPLNDKQSNNGSTPLSTLNNSTPTSAASSPRQNSNIPNRKPGPLPSSLDDLKVAELKMELKLRGLPVSGTKTDLIERLKPYQDLNNNGVATTSSVTVTTSTGATGNTGEVTVAFPVATLNKPVANTISSFPPEKTSAGPGCKVVNTENISSPLPISPSPSEQSNLSTDDTSMADTFTEMMTMMSPSQFLSTSPLRANMSDDNQNRSTGSISAVEFDVAEKDRKLQEKEKQIEELKRKLEQEQKLVEVLKMQLEVEKRGQQQQSQASGNSAALEQKQFGAAVKDENALTDCSSTSQSVPVASHSLGQSVYTSGQNPVAKKAVVIKQEIPVAKAEPQNAISQFYVNPQRQPQTAVVAQPQALLTTQGTAQLLLPLSIQGPNSTTAVQLPVGNIKLQAQSQAGIQTPSQIPAPNSSSGLVQTAPQMHTPQSKQNTTTQHALGQTQQIRKVFPPATSNTVFSYQTAPVTTPSQTFINKTSNSNIHTGGNQVPSVQNGPATPNKPGSPSQAQPYIVQQSLFNNTVSKAKDPPRYEEAIKQTRNIQTSHREISSAHSQQMDDLFDILIKSGEISLPIKEEPSPISKMRPVTANITTMPVNTVISRPPPQIQMAPPPVSLEPTTSLSISLENQLEALLDGTLPSGNEIPQLTSSNEDRESFSLIEDLQNDLLNHSSILDHSHSPMETSDAQFATNNSCLSLDLPDTNLDNMEWLDITMPSSSSGLTPLSSTAPSVFSTDFLDPQDLQLHWD</sequence>
<keyword evidence="12" id="KW-1185">Reference proteome</keyword>
<dbReference type="PANTHER" id="PTHR22793:SF5">
    <property type="entry name" value="MYOCARDIN-RELATED TRANSCRIPTION FACTOR B"/>
    <property type="match status" value="1"/>
</dbReference>
<dbReference type="Pfam" id="PF02037">
    <property type="entry name" value="SAP"/>
    <property type="match status" value="1"/>
</dbReference>
<dbReference type="PANTHER" id="PTHR22793">
    <property type="entry name" value="MYOCARDIN-RELATED TRANSCRIPTION FACTOR-RELATED"/>
    <property type="match status" value="1"/>
</dbReference>
<dbReference type="EMBL" id="KZ506602">
    <property type="protein sequence ID" value="PKU38992.1"/>
    <property type="molecule type" value="Genomic_DNA"/>
</dbReference>
<dbReference type="SMART" id="SM00707">
    <property type="entry name" value="RPEL"/>
    <property type="match status" value="3"/>
</dbReference>
<dbReference type="PROSITE" id="PS51073">
    <property type="entry name" value="RPEL"/>
    <property type="match status" value="3"/>
</dbReference>
<dbReference type="OrthoDB" id="197676at2759"/>
<dbReference type="GO" id="GO:0005634">
    <property type="term" value="C:nucleus"/>
    <property type="evidence" value="ECO:0007669"/>
    <property type="project" value="UniProtKB-SubCell"/>
</dbReference>
<evidence type="ECO:0000256" key="5">
    <source>
        <dbReference type="ARBA" id="ARBA00023163"/>
    </source>
</evidence>
<feature type="region of interest" description="Disordered" evidence="9">
    <location>
        <begin position="1"/>
        <end position="25"/>
    </location>
</feature>
<feature type="domain" description="SAP" evidence="10">
    <location>
        <begin position="479"/>
        <end position="513"/>
    </location>
</feature>
<dbReference type="SUPFAM" id="SSF68906">
    <property type="entry name" value="SAP domain"/>
    <property type="match status" value="1"/>
</dbReference>
<keyword evidence="5" id="KW-0804">Transcription</keyword>
<evidence type="ECO:0000256" key="7">
    <source>
        <dbReference type="PROSITE-ProRule" id="PRU00401"/>
    </source>
</evidence>
<evidence type="ECO:0000256" key="1">
    <source>
        <dbReference type="ARBA" id="ARBA00004123"/>
    </source>
</evidence>
<feature type="region of interest" description="Disordered" evidence="9">
    <location>
        <begin position="432"/>
        <end position="479"/>
    </location>
</feature>
<dbReference type="Pfam" id="PF02755">
    <property type="entry name" value="RPEL"/>
    <property type="match status" value="2"/>
</dbReference>
<gene>
    <name evidence="11" type="ORF">llap_10704</name>
</gene>
<keyword evidence="3" id="KW-0805">Transcription regulation</keyword>
<evidence type="ECO:0000256" key="4">
    <source>
        <dbReference type="ARBA" id="ARBA00023054"/>
    </source>
</evidence>
<dbReference type="InterPro" id="IPR003034">
    <property type="entry name" value="SAP_dom"/>
</dbReference>
<feature type="region of interest" description="Disordered" evidence="9">
    <location>
        <begin position="828"/>
        <end position="871"/>
    </location>
</feature>
<keyword evidence="2" id="KW-0677">Repeat</keyword>
<keyword evidence="4 8" id="KW-0175">Coiled coil</keyword>
<dbReference type="InterPro" id="IPR043451">
    <property type="entry name" value="Myocardin-like"/>
</dbReference>
<evidence type="ECO:0000313" key="12">
    <source>
        <dbReference type="Proteomes" id="UP000233556"/>
    </source>
</evidence>
<organism evidence="11 12">
    <name type="scientific">Limosa lapponica baueri</name>
    <dbReference type="NCBI Taxonomy" id="1758121"/>
    <lineage>
        <taxon>Eukaryota</taxon>
        <taxon>Metazoa</taxon>
        <taxon>Chordata</taxon>
        <taxon>Craniata</taxon>
        <taxon>Vertebrata</taxon>
        <taxon>Euteleostomi</taxon>
        <taxon>Archelosauria</taxon>
        <taxon>Archosauria</taxon>
        <taxon>Dinosauria</taxon>
        <taxon>Saurischia</taxon>
        <taxon>Theropoda</taxon>
        <taxon>Coelurosauria</taxon>
        <taxon>Aves</taxon>
        <taxon>Neognathae</taxon>
        <taxon>Neoaves</taxon>
        <taxon>Charadriiformes</taxon>
        <taxon>Scolopacidae</taxon>
        <taxon>Limosa</taxon>
    </lineage>
</organism>
<feature type="repeat" description="RPEL" evidence="7">
    <location>
        <begin position="164"/>
        <end position="189"/>
    </location>
</feature>
<feature type="region of interest" description="Disordered" evidence="9">
    <location>
        <begin position="251"/>
        <end position="313"/>
    </location>
</feature>
<dbReference type="AlphaFoldDB" id="A0A2I0TYY3"/>
<feature type="compositionally biased region" description="Low complexity" evidence="9">
    <location>
        <begin position="325"/>
        <end position="337"/>
    </location>
</feature>
<dbReference type="InterPro" id="IPR036361">
    <property type="entry name" value="SAP_dom_sf"/>
</dbReference>
<feature type="repeat" description="RPEL" evidence="7">
    <location>
        <begin position="208"/>
        <end position="233"/>
    </location>
</feature>
<feature type="region of interest" description="Disordered" evidence="9">
    <location>
        <begin position="899"/>
        <end position="937"/>
    </location>
</feature>
<feature type="region of interest" description="Disordered" evidence="9">
    <location>
        <begin position="325"/>
        <end position="373"/>
    </location>
</feature>
<dbReference type="GO" id="GO:0051145">
    <property type="term" value="P:smooth muscle cell differentiation"/>
    <property type="evidence" value="ECO:0007669"/>
    <property type="project" value="TreeGrafter"/>
</dbReference>
<protein>
    <submittedName>
        <fullName evidence="11">Mkl myocardin-like protein 2 isoform x2</fullName>
    </submittedName>
</protein>
<keyword evidence="6" id="KW-0539">Nucleus</keyword>
<accession>A0A2I0TYY3</accession>
<evidence type="ECO:0000256" key="9">
    <source>
        <dbReference type="SAM" id="MobiDB-lite"/>
    </source>
</evidence>
<reference evidence="12" key="1">
    <citation type="submission" date="2017-11" db="EMBL/GenBank/DDBJ databases">
        <authorList>
            <person name="Lima N.C."/>
            <person name="Parody-Merino A.M."/>
            <person name="Battley P.F."/>
            <person name="Fidler A.E."/>
            <person name="Prosdocimi F."/>
        </authorList>
    </citation>
    <scope>NUCLEOTIDE SEQUENCE [LARGE SCALE GENOMIC DNA]</scope>
</reference>
<feature type="coiled-coil region" evidence="8">
    <location>
        <begin position="648"/>
        <end position="686"/>
    </location>
</feature>
<evidence type="ECO:0000256" key="3">
    <source>
        <dbReference type="ARBA" id="ARBA00023015"/>
    </source>
</evidence>
<evidence type="ECO:0000256" key="8">
    <source>
        <dbReference type="SAM" id="Coils"/>
    </source>
</evidence>
<dbReference type="GO" id="GO:0003713">
    <property type="term" value="F:transcription coactivator activity"/>
    <property type="evidence" value="ECO:0007669"/>
    <property type="project" value="TreeGrafter"/>
</dbReference>
<dbReference type="Gene3D" id="6.10.140.2040">
    <property type="match status" value="1"/>
</dbReference>
<feature type="compositionally biased region" description="Polar residues" evidence="9">
    <location>
        <begin position="287"/>
        <end position="305"/>
    </location>
</feature>
<name>A0A2I0TYY3_LIMLA</name>
<dbReference type="SMART" id="SM00513">
    <property type="entry name" value="SAP"/>
    <property type="match status" value="1"/>
</dbReference>
<dbReference type="Proteomes" id="UP000233556">
    <property type="component" value="Unassembled WGS sequence"/>
</dbReference>
<dbReference type="Gene3D" id="1.10.720.30">
    <property type="entry name" value="SAP domain"/>
    <property type="match status" value="1"/>
</dbReference>
<evidence type="ECO:0000256" key="2">
    <source>
        <dbReference type="ARBA" id="ARBA00022737"/>
    </source>
</evidence>
<feature type="compositionally biased region" description="Polar residues" evidence="9">
    <location>
        <begin position="268"/>
        <end position="278"/>
    </location>
</feature>
<dbReference type="InterPro" id="IPR004018">
    <property type="entry name" value="RPEL_repeat"/>
</dbReference>
<proteinExistence type="predicted"/>
<reference evidence="12" key="2">
    <citation type="submission" date="2017-12" db="EMBL/GenBank/DDBJ databases">
        <title>Genome sequence of the Bar-tailed Godwit (Limosa lapponica baueri).</title>
        <authorList>
            <person name="Lima N.C.B."/>
            <person name="Parody-Merino A.M."/>
            <person name="Battley P.F."/>
            <person name="Fidler A.E."/>
            <person name="Prosdocimi F."/>
        </authorList>
    </citation>
    <scope>NUCLEOTIDE SEQUENCE [LARGE SCALE GENOMIC DNA]</scope>
</reference>
<comment type="subcellular location">
    <subcellularLocation>
        <location evidence="1">Nucleus</location>
    </subcellularLocation>
</comment>
<feature type="compositionally biased region" description="Polar residues" evidence="9">
    <location>
        <begin position="436"/>
        <end position="468"/>
    </location>
</feature>
<evidence type="ECO:0000259" key="10">
    <source>
        <dbReference type="PROSITE" id="PS50800"/>
    </source>
</evidence>
<evidence type="ECO:0000256" key="6">
    <source>
        <dbReference type="ARBA" id="ARBA00023242"/>
    </source>
</evidence>
<feature type="compositionally biased region" description="Basic and acidic residues" evidence="9">
    <location>
        <begin position="355"/>
        <end position="370"/>
    </location>
</feature>
<dbReference type="FunFam" id="1.10.720.30:FF:000002">
    <property type="entry name" value="Myocardin related transcription factor A"/>
    <property type="match status" value="1"/>
</dbReference>
<dbReference type="PROSITE" id="PS50800">
    <property type="entry name" value="SAP"/>
    <property type="match status" value="1"/>
</dbReference>
<dbReference type="GO" id="GO:0045944">
    <property type="term" value="P:positive regulation of transcription by RNA polymerase II"/>
    <property type="evidence" value="ECO:0007669"/>
    <property type="project" value="TreeGrafter"/>
</dbReference>
<dbReference type="Gene3D" id="6.10.150.10">
    <property type="match status" value="1"/>
</dbReference>